<evidence type="ECO:0000313" key="4">
    <source>
        <dbReference type="Proteomes" id="UP000194280"/>
    </source>
</evidence>
<feature type="compositionally biased region" description="Basic and acidic residues" evidence="1">
    <location>
        <begin position="214"/>
        <end position="223"/>
    </location>
</feature>
<feature type="region of interest" description="Disordered" evidence="1">
    <location>
        <begin position="774"/>
        <end position="811"/>
    </location>
</feature>
<dbReference type="InterPro" id="IPR011009">
    <property type="entry name" value="Kinase-like_dom_sf"/>
</dbReference>
<dbReference type="Proteomes" id="UP000194280">
    <property type="component" value="Unassembled WGS sequence"/>
</dbReference>
<evidence type="ECO:0000259" key="2">
    <source>
        <dbReference type="PROSITE" id="PS50011"/>
    </source>
</evidence>
<feature type="compositionally biased region" description="Polar residues" evidence="1">
    <location>
        <begin position="918"/>
        <end position="931"/>
    </location>
</feature>
<dbReference type="OrthoDB" id="5413003at2759"/>
<protein>
    <recommendedName>
        <fullName evidence="2">Protein kinase domain-containing protein</fullName>
    </recommendedName>
</protein>
<dbReference type="Gene3D" id="1.10.510.10">
    <property type="entry name" value="Transferase(Phosphotransferase) domain 1"/>
    <property type="match status" value="1"/>
</dbReference>
<dbReference type="PROSITE" id="PS50011">
    <property type="entry name" value="PROTEIN_KINASE_DOM"/>
    <property type="match status" value="1"/>
</dbReference>
<dbReference type="FunCoup" id="A0A1Z5STJ5">
    <property type="interactions" value="265"/>
</dbReference>
<dbReference type="GO" id="GO:0004672">
    <property type="term" value="F:protein kinase activity"/>
    <property type="evidence" value="ECO:0007669"/>
    <property type="project" value="InterPro"/>
</dbReference>
<dbReference type="GO" id="GO:0031011">
    <property type="term" value="C:Ino80 complex"/>
    <property type="evidence" value="ECO:0007669"/>
    <property type="project" value="InterPro"/>
</dbReference>
<dbReference type="AlphaFoldDB" id="A0A1Z5STJ5"/>
<feature type="compositionally biased region" description="Basic and acidic residues" evidence="1">
    <location>
        <begin position="789"/>
        <end position="800"/>
    </location>
</feature>
<dbReference type="EMBL" id="MUNK01000258">
    <property type="protein sequence ID" value="OTA24130.1"/>
    <property type="molecule type" value="Genomic_DNA"/>
</dbReference>
<accession>A0A1Z5STJ5</accession>
<dbReference type="VEuPathDB" id="FungiDB:BTJ68_13487"/>
<organism evidence="3 4">
    <name type="scientific">Hortaea werneckii EXF-2000</name>
    <dbReference type="NCBI Taxonomy" id="1157616"/>
    <lineage>
        <taxon>Eukaryota</taxon>
        <taxon>Fungi</taxon>
        <taxon>Dikarya</taxon>
        <taxon>Ascomycota</taxon>
        <taxon>Pezizomycotina</taxon>
        <taxon>Dothideomycetes</taxon>
        <taxon>Dothideomycetidae</taxon>
        <taxon>Mycosphaerellales</taxon>
        <taxon>Teratosphaeriaceae</taxon>
        <taxon>Hortaea</taxon>
    </lineage>
</organism>
<dbReference type="InterPro" id="IPR000719">
    <property type="entry name" value="Prot_kinase_dom"/>
</dbReference>
<dbReference type="SUPFAM" id="SSF56112">
    <property type="entry name" value="Protein kinase-like (PK-like)"/>
    <property type="match status" value="1"/>
</dbReference>
<feature type="region of interest" description="Disordered" evidence="1">
    <location>
        <begin position="209"/>
        <end position="241"/>
    </location>
</feature>
<dbReference type="InterPro" id="IPR038014">
    <property type="entry name" value="Ies1"/>
</dbReference>
<feature type="compositionally biased region" description="Polar residues" evidence="1">
    <location>
        <begin position="609"/>
        <end position="623"/>
    </location>
</feature>
<proteinExistence type="predicted"/>
<reference evidence="3 4" key="1">
    <citation type="submission" date="2017-01" db="EMBL/GenBank/DDBJ databases">
        <title>The recent genome duplication of the halophilic yeast Hortaea werneckii: insights from long-read sequencing.</title>
        <authorList>
            <person name="Sinha S."/>
            <person name="Flibotte S."/>
            <person name="Neira M."/>
            <person name="Lenassi M."/>
            <person name="Gostincar C."/>
            <person name="Stajich J.E."/>
            <person name="Nislow C.E."/>
        </authorList>
    </citation>
    <scope>NUCLEOTIDE SEQUENCE [LARGE SCALE GENOMIC DNA]</scope>
    <source>
        <strain evidence="3 4">EXF-2000</strain>
    </source>
</reference>
<feature type="domain" description="Protein kinase" evidence="2">
    <location>
        <begin position="1"/>
        <end position="185"/>
    </location>
</feature>
<keyword evidence="4" id="KW-1185">Reference proteome</keyword>
<sequence>MDFLHTNGVAHTDIKLDKIQITLPDEQERYLDAFCASERLSPSIAKIGGDNTLVTASREMKQDELGYPIICDFGSAVFDEERYQGAVQALPYRAQEVILGAAWGHKIDIWNFGVLIWEMLFAEQIFGSTDENGSIESMIKYIGAPPRDFLDACAHSQAFFDSDDAVKLEDRIEEGTSDPEILDFLRCAWQDAMDPVTLRGHLLAKSVGTPSGDKVNDKDDEGGHTSTTTSTRRNASGNVSSVYSGNKVKHLKKEDGIPLWRKDIQYDFLRLVFYDQTRCFTRHSDGTKGHTFTDIYIDSMAKSSKCSKILKEKLTQDQDGAVSMAMVCLLVNVGRMNTTLNFFPEMRAQLRTYHSIPALQAHQDPNAYKQLQDAPRLKSILKGATEDEPQPSTMDEIKNASIPRTNPVNLIFVMSQYAPKISELHFSAPRDFFDLVMRSSLSSSSRARAFLWLIWWYLESDFSYEDSQRNPFGQGQYGEGEEGPGALPVKVPPLESLTEEQAALENLDTEDEKTFGEVKRKERIAILASEPSPAMTALKRARKEKGLDKSGPNASEDEASEIGWQKDSVSGRPSGLHLEAGSDYTRSPSPAENRGFQAVNASGKAGGNMQINRLLNNDESMTDASPSQPAAPAPAPVKKGPGRGNWRRNKPKPDTVPIAARGPSQTQPATPGSSALGQQGGGLNPFSPPHGANITFQTRLNPDHVPTPSYQAQKRSRGMTQHQSAVVNYRKQQIDYTLDKRISKVHVRARSKREGEGAMLRAWKRIKRLPADYDSEEESVRVRRGGAGGKDKNEKDEHKAGGGGGKENIEHHHHLEDIDLARRPRVFMAGMGRVNGEESDVGEEARSLARSFRRASRRLERWEESGTPGHAMIRRRQQLQLQQQQQQEEDSMRPPPPSTNRRSMTVARPYMDIPPANGRNSLSRQRSSGTGKSRDNRMGSGTPGQEKAAGRGRGVAAEGDEEEEDGQEGGGELDEEDRELLGEVDADESGEEEDEDEEMGDD</sequence>
<feature type="region of interest" description="Disordered" evidence="1">
    <location>
        <begin position="470"/>
        <end position="491"/>
    </location>
</feature>
<dbReference type="PANTHER" id="PTHR37287">
    <property type="entry name" value="INO EIGHTY SUBUNIT 1"/>
    <property type="match status" value="1"/>
</dbReference>
<name>A0A1Z5STJ5_HORWE</name>
<dbReference type="STRING" id="1157616.A0A1Z5STJ5"/>
<gene>
    <name evidence="3" type="ORF">BTJ68_13487</name>
</gene>
<feature type="region of interest" description="Disordered" evidence="1">
    <location>
        <begin position="857"/>
        <end position="1002"/>
    </location>
</feature>
<dbReference type="InParanoid" id="A0A1Z5STJ5"/>
<feature type="region of interest" description="Disordered" evidence="1">
    <location>
        <begin position="535"/>
        <end position="724"/>
    </location>
</feature>
<dbReference type="PANTHER" id="PTHR37287:SF1">
    <property type="entry name" value="INO EIGHTY SUBUNIT 1"/>
    <property type="match status" value="1"/>
</dbReference>
<feature type="compositionally biased region" description="Polar residues" evidence="1">
    <location>
        <begin position="708"/>
        <end position="724"/>
    </location>
</feature>
<dbReference type="Pfam" id="PF00069">
    <property type="entry name" value="Pkinase"/>
    <property type="match status" value="1"/>
</dbReference>
<evidence type="ECO:0000256" key="1">
    <source>
        <dbReference type="SAM" id="MobiDB-lite"/>
    </source>
</evidence>
<evidence type="ECO:0000313" key="3">
    <source>
        <dbReference type="EMBL" id="OTA24130.1"/>
    </source>
</evidence>
<dbReference type="GO" id="GO:0005524">
    <property type="term" value="F:ATP binding"/>
    <property type="evidence" value="ECO:0007669"/>
    <property type="project" value="InterPro"/>
</dbReference>
<feature type="compositionally biased region" description="Acidic residues" evidence="1">
    <location>
        <begin position="958"/>
        <end position="1002"/>
    </location>
</feature>
<comment type="caution">
    <text evidence="3">The sequence shown here is derived from an EMBL/GenBank/DDBJ whole genome shotgun (WGS) entry which is preliminary data.</text>
</comment>